<dbReference type="InterPro" id="IPR056564">
    <property type="entry name" value="Ig-like_KY"/>
</dbReference>
<keyword evidence="3" id="KW-1185">Reference proteome</keyword>
<proteinExistence type="predicted"/>
<dbReference type="EMBL" id="UYRU01052130">
    <property type="protein sequence ID" value="VDN11730.1"/>
    <property type="molecule type" value="Genomic_DNA"/>
</dbReference>
<reference evidence="2 3" key="1">
    <citation type="submission" date="2018-11" db="EMBL/GenBank/DDBJ databases">
        <authorList>
            <consortium name="Pathogen Informatics"/>
        </authorList>
    </citation>
    <scope>NUCLEOTIDE SEQUENCE [LARGE SCALE GENOMIC DNA]</scope>
</reference>
<gene>
    <name evidence="2" type="ORF">DILT_LOCUS7561</name>
</gene>
<dbReference type="AlphaFoldDB" id="A0A3P7LED6"/>
<dbReference type="PANTHER" id="PTHR47020">
    <property type="entry name" value="HILLARIN"/>
    <property type="match status" value="1"/>
</dbReference>
<protein>
    <recommendedName>
        <fullName evidence="1">KY-like immunoglobulin-like domain-containing protein</fullName>
    </recommendedName>
</protein>
<dbReference type="Proteomes" id="UP000281553">
    <property type="component" value="Unassembled WGS sequence"/>
</dbReference>
<organism evidence="2 3">
    <name type="scientific">Dibothriocephalus latus</name>
    <name type="common">Fish tapeworm</name>
    <name type="synonym">Diphyllobothrium latum</name>
    <dbReference type="NCBI Taxonomy" id="60516"/>
    <lineage>
        <taxon>Eukaryota</taxon>
        <taxon>Metazoa</taxon>
        <taxon>Spiralia</taxon>
        <taxon>Lophotrochozoa</taxon>
        <taxon>Platyhelminthes</taxon>
        <taxon>Cestoda</taxon>
        <taxon>Eucestoda</taxon>
        <taxon>Diphyllobothriidea</taxon>
        <taxon>Diphyllobothriidae</taxon>
        <taxon>Dibothriocephalus</taxon>
    </lineage>
</organism>
<accession>A0A3P7LED6</accession>
<evidence type="ECO:0000313" key="3">
    <source>
        <dbReference type="Proteomes" id="UP000281553"/>
    </source>
</evidence>
<dbReference type="InterPro" id="IPR053041">
    <property type="entry name" value="Transglut-like_Superfamily_Mod"/>
</dbReference>
<evidence type="ECO:0000313" key="2">
    <source>
        <dbReference type="EMBL" id="VDN11730.1"/>
    </source>
</evidence>
<dbReference type="PANTHER" id="PTHR47020:SF1">
    <property type="entry name" value="HILLARIN"/>
    <property type="match status" value="1"/>
</dbReference>
<dbReference type="OrthoDB" id="6129702at2759"/>
<sequence length="256" mass="29259">MITEVWRYLLSADHASLVRGLPRLSSNYLGPVPKFAELGLSTLSHVDPFIRADSGELSVRLAYQQNLPLKWRTKLTFATNDVSEDCSNMILQQTKGSEVFFLLRFPKPGFFMLQLYAMPVNDRSNYLPNVYNYLVEASNCHWLHGQVMPFPKQFDHWCRGCYLKTPTDGILGLDDNGRLSREPPRSQSFNVRVPNVTAVAVVVGDKWTQLDSEGDRWKGKVHMKEHWGTKQKLTVYAKYAADDTSYNSLLEYSLAM</sequence>
<feature type="domain" description="KY-like immunoglobulin-like" evidence="1">
    <location>
        <begin position="33"/>
        <end position="140"/>
    </location>
</feature>
<name>A0A3P7LED6_DIBLA</name>
<evidence type="ECO:0000259" key="1">
    <source>
        <dbReference type="Pfam" id="PF23265"/>
    </source>
</evidence>
<dbReference type="Pfam" id="PF23265">
    <property type="entry name" value="Ig-like_KY"/>
    <property type="match status" value="1"/>
</dbReference>